<feature type="transmembrane region" description="Helical" evidence="1">
    <location>
        <begin position="110"/>
        <end position="128"/>
    </location>
</feature>
<feature type="transmembrane region" description="Helical" evidence="1">
    <location>
        <begin position="178"/>
        <end position="201"/>
    </location>
</feature>
<comment type="caution">
    <text evidence="2">The sequence shown here is derived from an EMBL/GenBank/DDBJ whole genome shotgun (WGS) entry which is preliminary data.</text>
</comment>
<feature type="transmembrane region" description="Helical" evidence="1">
    <location>
        <begin position="339"/>
        <end position="356"/>
    </location>
</feature>
<sequence length="542" mass="58774">MTIQSFRFALVLAGVFLALAAISLAPGSLRLTGHEVDTIHSLDIAYRLADGARPHVDFMTPLGMFAFLPVQMFLERGYGPGMAFLLAQTMVGMLLLPGIWWIGISRLGGWVRPLYGIGMVMLAMALIFGGENPALTLSMYYNRWAWVLTSFIVFPMLLPPRDGWRAPLVDGALMGVAGAALVMIKVTFAIALLPAVLVFVLRERQMVLAGAGAITALAVLAAVTVGYGGAGFWQAYAADLLEVSAGRVRPHPGLALGDIVASPRFLPISALLMATVVLWRRAGMEGQGLYLLLLAPGFVYITYQNWGNDPKWLFLLGVVLLAHRPRADAPPIRGFSPRAVATVLGLFAFLLFFPSMSNLATSGMRNLTYDTKEMSPIFPLAGRQDILIAAERKYTGGVEMPFSRVGYPEGEAPEEPVTKSFEIAGETFADCVMTGPVVGWLWKAAAQLAEVPEAVGQQVYVADIHDFLWLFGPFRPTRGAGPWYYGADGDLAEVAFVMVPLCAVSSRARAMKLEDLQASGETLEEVLRTDLFILLRRQQAAG</sequence>
<accession>A0A6L5YVX7</accession>
<dbReference type="Proteomes" id="UP000474957">
    <property type="component" value="Unassembled WGS sequence"/>
</dbReference>
<feature type="transmembrane region" description="Helical" evidence="1">
    <location>
        <begin position="253"/>
        <end position="277"/>
    </location>
</feature>
<reference evidence="2 3" key="1">
    <citation type="submission" date="2019-10" db="EMBL/GenBank/DDBJ databases">
        <title>Cognatihalovulum marinum gen. nov. sp. nov., a new member of the family Rhodobacteraceae isolated from deep seawater of the Northwest Indian Ocean.</title>
        <authorList>
            <person name="Ruan C."/>
            <person name="Wang J."/>
            <person name="Zheng X."/>
            <person name="Song L."/>
            <person name="Zhu Y."/>
            <person name="Huang Y."/>
            <person name="Lu Z."/>
            <person name="Du W."/>
            <person name="Huang L."/>
            <person name="Dai X."/>
        </authorList>
    </citation>
    <scope>NUCLEOTIDE SEQUENCE [LARGE SCALE GENOMIC DNA]</scope>
    <source>
        <strain evidence="2 3">2CG4</strain>
    </source>
</reference>
<keyword evidence="1" id="KW-1133">Transmembrane helix</keyword>
<organism evidence="2 3">
    <name type="scientific">Halovulum marinum</name>
    <dbReference type="NCBI Taxonomy" id="2662447"/>
    <lineage>
        <taxon>Bacteria</taxon>
        <taxon>Pseudomonadati</taxon>
        <taxon>Pseudomonadota</taxon>
        <taxon>Alphaproteobacteria</taxon>
        <taxon>Rhodobacterales</taxon>
        <taxon>Paracoccaceae</taxon>
        <taxon>Halovulum</taxon>
    </lineage>
</organism>
<dbReference type="AlphaFoldDB" id="A0A6L5YVX7"/>
<proteinExistence type="predicted"/>
<keyword evidence="1" id="KW-0812">Transmembrane</keyword>
<gene>
    <name evidence="2" type="ORF">GE300_02050</name>
</gene>
<keyword evidence="1" id="KW-0472">Membrane</keyword>
<evidence type="ECO:0000313" key="3">
    <source>
        <dbReference type="Proteomes" id="UP000474957"/>
    </source>
</evidence>
<name>A0A6L5YVX7_9RHOB</name>
<feature type="transmembrane region" description="Helical" evidence="1">
    <location>
        <begin position="289"/>
        <end position="306"/>
    </location>
</feature>
<evidence type="ECO:0000256" key="1">
    <source>
        <dbReference type="SAM" id="Phobius"/>
    </source>
</evidence>
<dbReference type="RefSeq" id="WP_154444424.1">
    <property type="nucleotide sequence ID" value="NZ_WIND01000001.1"/>
</dbReference>
<protein>
    <recommendedName>
        <fullName evidence="4">DUF2029 domain-containing protein</fullName>
    </recommendedName>
</protein>
<evidence type="ECO:0008006" key="4">
    <source>
        <dbReference type="Google" id="ProtNLM"/>
    </source>
</evidence>
<feature type="transmembrane region" description="Helical" evidence="1">
    <location>
        <begin position="208"/>
        <end position="233"/>
    </location>
</feature>
<dbReference type="EMBL" id="WIND01000001">
    <property type="protein sequence ID" value="MSU88398.1"/>
    <property type="molecule type" value="Genomic_DNA"/>
</dbReference>
<feature type="transmembrane region" description="Helical" evidence="1">
    <location>
        <begin position="81"/>
        <end position="104"/>
    </location>
</feature>
<feature type="transmembrane region" description="Helical" evidence="1">
    <location>
        <begin position="140"/>
        <end position="158"/>
    </location>
</feature>
<feature type="transmembrane region" description="Helical" evidence="1">
    <location>
        <begin position="58"/>
        <end position="74"/>
    </location>
</feature>
<keyword evidence="3" id="KW-1185">Reference proteome</keyword>
<evidence type="ECO:0000313" key="2">
    <source>
        <dbReference type="EMBL" id="MSU88398.1"/>
    </source>
</evidence>